<gene>
    <name evidence="8" type="ORF">LRS13_06500</name>
</gene>
<dbReference type="SUPFAM" id="SSF51905">
    <property type="entry name" value="FAD/NAD(P)-binding domain"/>
    <property type="match status" value="1"/>
</dbReference>
<dbReference type="Proteomes" id="UP001058860">
    <property type="component" value="Chromosome"/>
</dbReference>
<comment type="cofactor">
    <cofactor evidence="1">
        <name>FAD</name>
        <dbReference type="ChEBI" id="CHEBI:57692"/>
    </cofactor>
</comment>
<dbReference type="PANTHER" id="PTHR43098">
    <property type="entry name" value="L-ORNITHINE N(5)-MONOOXYGENASE-RELATED"/>
    <property type="match status" value="1"/>
</dbReference>
<keyword evidence="4" id="KW-0274">FAD</keyword>
<keyword evidence="9" id="KW-1185">Reference proteome</keyword>
<evidence type="ECO:0000256" key="2">
    <source>
        <dbReference type="ARBA" id="ARBA00010139"/>
    </source>
</evidence>
<keyword evidence="5" id="KW-0521">NADP</keyword>
<dbReference type="PANTHER" id="PTHR43098:SF3">
    <property type="entry name" value="L-ORNITHINE N(5)-MONOOXYGENASE-RELATED"/>
    <property type="match status" value="1"/>
</dbReference>
<dbReference type="Gene3D" id="3.50.50.60">
    <property type="entry name" value="FAD/NAD(P)-binding domain"/>
    <property type="match status" value="2"/>
</dbReference>
<dbReference type="Pfam" id="PF13738">
    <property type="entry name" value="Pyr_redox_3"/>
    <property type="match status" value="1"/>
</dbReference>
<dbReference type="EMBL" id="CP088295">
    <property type="protein sequence ID" value="UUY05173.1"/>
    <property type="molecule type" value="Genomic_DNA"/>
</dbReference>
<proteinExistence type="inferred from homology"/>
<dbReference type="InterPro" id="IPR050775">
    <property type="entry name" value="FAD-binding_Monooxygenases"/>
</dbReference>
<evidence type="ECO:0000256" key="4">
    <source>
        <dbReference type="ARBA" id="ARBA00022827"/>
    </source>
</evidence>
<name>A0ABY5PKG3_9ACTN</name>
<dbReference type="InterPro" id="IPR036188">
    <property type="entry name" value="FAD/NAD-bd_sf"/>
</dbReference>
<comment type="similarity">
    <text evidence="2">Belongs to the FAD-binding monooxygenase family.</text>
</comment>
<keyword evidence="7" id="KW-0503">Monooxygenase</keyword>
<evidence type="ECO:0000256" key="6">
    <source>
        <dbReference type="ARBA" id="ARBA00023002"/>
    </source>
</evidence>
<sequence length="495" mass="55523">MSVTPDHDVLIVGAGFSGIGLSIALQRAGFDDHILVEQGDDVGGTWHWNRYPGVAVDIPSFSYQFSFERRTDWSRVYAPGCELRRYATHCADKYDVRRRVRFRTRVTSAGFDEQAGLWRVRTDDGCEILATFLLDATGVLTQPKMPGIPGAADFAGRTMHTARWDDSVDLADKRVGIIGTGASAVQIIPEIAPDVEALTVFQRTPIWCLPKPDAAMPRWARAILGGLPLGDLGPRWASQAFVEATFPLPAHFGGIVPLGRAAERLGRWYLRNQVTDPEVREKLTPAYALGCKRPSFHNDYLATFNRDNVLLETSPITRITKQGVSVRGGRHRLDSLIYATGFKVFEDGNMPPFAITGRGGADLEAFWKQHRFQAYEGASVPGFPNYFLVLGPYAYNGASYFNLIETQARHIVRCLERARNRGATVIEVDRDANDRYFKEMLSRRHRQIFFQPSCAHANSYYFDEHGDVPFRPSTSAEVDHRSKHFDLDDYHFSAA</sequence>
<keyword evidence="3" id="KW-0285">Flavoprotein</keyword>
<evidence type="ECO:0000313" key="8">
    <source>
        <dbReference type="EMBL" id="UUY05173.1"/>
    </source>
</evidence>
<evidence type="ECO:0000313" key="9">
    <source>
        <dbReference type="Proteomes" id="UP001058860"/>
    </source>
</evidence>
<evidence type="ECO:0000256" key="7">
    <source>
        <dbReference type="ARBA" id="ARBA00023033"/>
    </source>
</evidence>
<protein>
    <submittedName>
        <fullName evidence="8">NAD(P)/FAD-dependent oxidoreductase</fullName>
    </submittedName>
</protein>
<organism evidence="8 9">
    <name type="scientific">Svornostia abyssi</name>
    <dbReference type="NCBI Taxonomy" id="2898438"/>
    <lineage>
        <taxon>Bacteria</taxon>
        <taxon>Bacillati</taxon>
        <taxon>Actinomycetota</taxon>
        <taxon>Thermoleophilia</taxon>
        <taxon>Solirubrobacterales</taxon>
        <taxon>Baekduiaceae</taxon>
        <taxon>Svornostia</taxon>
    </lineage>
</organism>
<evidence type="ECO:0000256" key="5">
    <source>
        <dbReference type="ARBA" id="ARBA00022857"/>
    </source>
</evidence>
<accession>A0ABY5PKG3</accession>
<keyword evidence="6" id="KW-0560">Oxidoreductase</keyword>
<evidence type="ECO:0000256" key="3">
    <source>
        <dbReference type="ARBA" id="ARBA00022630"/>
    </source>
</evidence>
<evidence type="ECO:0000256" key="1">
    <source>
        <dbReference type="ARBA" id="ARBA00001974"/>
    </source>
</evidence>
<reference evidence="9" key="1">
    <citation type="submission" date="2021-11" db="EMBL/GenBank/DDBJ databases">
        <title>Cultivation dependent microbiological survey of springs from the worlds oldest radium mine currently devoted to the extraction of radon-saturated water.</title>
        <authorList>
            <person name="Kapinusova G."/>
            <person name="Smrhova T."/>
            <person name="Strejcek M."/>
            <person name="Suman J."/>
            <person name="Jani K."/>
            <person name="Pajer P."/>
            <person name="Uhlik O."/>
        </authorList>
    </citation>
    <scope>NUCLEOTIDE SEQUENCE [LARGE SCALE GENOMIC DNA]</scope>
    <source>
        <strain evidence="9">J379</strain>
    </source>
</reference>